<organism evidence="10 11">
    <name type="scientific">Paenibacillus rhizosphaerae</name>
    <dbReference type="NCBI Taxonomy" id="297318"/>
    <lineage>
        <taxon>Bacteria</taxon>
        <taxon>Bacillati</taxon>
        <taxon>Bacillota</taxon>
        <taxon>Bacilli</taxon>
        <taxon>Bacillales</taxon>
        <taxon>Paenibacillaceae</taxon>
        <taxon>Paenibacillus</taxon>
    </lineage>
</organism>
<dbReference type="PANTHER" id="PTHR48111">
    <property type="entry name" value="REGULATOR OF RPOS"/>
    <property type="match status" value="1"/>
</dbReference>
<evidence type="ECO:0000256" key="2">
    <source>
        <dbReference type="ARBA" id="ARBA00023012"/>
    </source>
</evidence>
<dbReference type="GO" id="GO:0006355">
    <property type="term" value="P:regulation of DNA-templated transcription"/>
    <property type="evidence" value="ECO:0007669"/>
    <property type="project" value="InterPro"/>
</dbReference>
<name>A0A839TM42_9BACL</name>
<keyword evidence="3" id="KW-0805">Transcription regulation</keyword>
<dbReference type="Pfam" id="PF00072">
    <property type="entry name" value="Response_reg"/>
    <property type="match status" value="1"/>
</dbReference>
<comment type="caution">
    <text evidence="10">The sequence shown here is derived from an EMBL/GenBank/DDBJ whole genome shotgun (WGS) entry which is preliminary data.</text>
</comment>
<dbReference type="CDD" id="cd00383">
    <property type="entry name" value="trans_reg_C"/>
    <property type="match status" value="1"/>
</dbReference>
<keyword evidence="4 7" id="KW-0238">DNA-binding</keyword>
<feature type="domain" description="OmpR/PhoB-type" evidence="9">
    <location>
        <begin position="128"/>
        <end position="225"/>
    </location>
</feature>
<evidence type="ECO:0000256" key="1">
    <source>
        <dbReference type="ARBA" id="ARBA00022553"/>
    </source>
</evidence>
<dbReference type="Pfam" id="PF00486">
    <property type="entry name" value="Trans_reg_C"/>
    <property type="match status" value="1"/>
</dbReference>
<keyword evidence="1 6" id="KW-0597">Phosphoprotein</keyword>
<evidence type="ECO:0000313" key="11">
    <source>
        <dbReference type="Proteomes" id="UP000517523"/>
    </source>
</evidence>
<proteinExistence type="predicted"/>
<dbReference type="SMART" id="SM00862">
    <property type="entry name" value="Trans_reg_C"/>
    <property type="match status" value="1"/>
</dbReference>
<gene>
    <name evidence="10" type="ORF">FHS19_001112</name>
</gene>
<evidence type="ECO:0000256" key="5">
    <source>
        <dbReference type="ARBA" id="ARBA00023163"/>
    </source>
</evidence>
<dbReference type="SUPFAM" id="SSF46894">
    <property type="entry name" value="C-terminal effector domain of the bipartite response regulators"/>
    <property type="match status" value="1"/>
</dbReference>
<protein>
    <submittedName>
        <fullName evidence="10">DNA-binding response OmpR family regulator</fullName>
    </submittedName>
</protein>
<dbReference type="Gene3D" id="3.40.50.2300">
    <property type="match status" value="1"/>
</dbReference>
<dbReference type="Proteomes" id="UP000517523">
    <property type="component" value="Unassembled WGS sequence"/>
</dbReference>
<dbReference type="GO" id="GO:0000976">
    <property type="term" value="F:transcription cis-regulatory region binding"/>
    <property type="evidence" value="ECO:0007669"/>
    <property type="project" value="TreeGrafter"/>
</dbReference>
<keyword evidence="2" id="KW-0902">Two-component regulatory system</keyword>
<dbReference type="PANTHER" id="PTHR48111:SF43">
    <property type="entry name" value="STAGE 0 SPORULATION PROTEIN A HOMOLOG"/>
    <property type="match status" value="1"/>
</dbReference>
<dbReference type="AlphaFoldDB" id="A0A839TM42"/>
<dbReference type="InterPro" id="IPR039420">
    <property type="entry name" value="WalR-like"/>
</dbReference>
<sequence>MNMKILVVEDEPVIREMIGDSLAKWGFEPILVSDFEQVMSLFSEQAPGLVILDINLPRFDGYYWCSRIREVSKVPILFLSSRTTPMDMVMAMNMGGDDFIQKPFHMDVLMAKINAMLRRVYSYLDVQTHIIEHQGVLLNLNDGDVSVGEQRAELTKTEFIILNMLMRHAGTIVGRTKIMRSLWADESFIDDNTLTVNIVRIRKKLADLGKKDYIVTKKGQGYLIP</sequence>
<evidence type="ECO:0000259" key="9">
    <source>
        <dbReference type="PROSITE" id="PS51755"/>
    </source>
</evidence>
<evidence type="ECO:0000256" key="6">
    <source>
        <dbReference type="PROSITE-ProRule" id="PRU00169"/>
    </source>
</evidence>
<dbReference type="GO" id="GO:0005829">
    <property type="term" value="C:cytosol"/>
    <property type="evidence" value="ECO:0007669"/>
    <property type="project" value="TreeGrafter"/>
</dbReference>
<evidence type="ECO:0000256" key="7">
    <source>
        <dbReference type="PROSITE-ProRule" id="PRU01091"/>
    </source>
</evidence>
<dbReference type="EMBL" id="JACHXJ010000001">
    <property type="protein sequence ID" value="MBB3126458.1"/>
    <property type="molecule type" value="Genomic_DNA"/>
</dbReference>
<dbReference type="GO" id="GO:0000156">
    <property type="term" value="F:phosphorelay response regulator activity"/>
    <property type="evidence" value="ECO:0007669"/>
    <property type="project" value="TreeGrafter"/>
</dbReference>
<dbReference type="SMART" id="SM00448">
    <property type="entry name" value="REC"/>
    <property type="match status" value="1"/>
</dbReference>
<keyword evidence="5" id="KW-0804">Transcription</keyword>
<dbReference type="PROSITE" id="PS51755">
    <property type="entry name" value="OMPR_PHOB"/>
    <property type="match status" value="1"/>
</dbReference>
<evidence type="ECO:0000313" key="10">
    <source>
        <dbReference type="EMBL" id="MBB3126458.1"/>
    </source>
</evidence>
<evidence type="ECO:0000256" key="4">
    <source>
        <dbReference type="ARBA" id="ARBA00023125"/>
    </source>
</evidence>
<dbReference type="Gene3D" id="1.10.10.10">
    <property type="entry name" value="Winged helix-like DNA-binding domain superfamily/Winged helix DNA-binding domain"/>
    <property type="match status" value="1"/>
</dbReference>
<dbReference type="SUPFAM" id="SSF52172">
    <property type="entry name" value="CheY-like"/>
    <property type="match status" value="1"/>
</dbReference>
<dbReference type="InterPro" id="IPR001789">
    <property type="entry name" value="Sig_transdc_resp-reg_receiver"/>
</dbReference>
<dbReference type="InterPro" id="IPR016032">
    <property type="entry name" value="Sig_transdc_resp-reg_C-effctor"/>
</dbReference>
<feature type="DNA-binding region" description="OmpR/PhoB-type" evidence="7">
    <location>
        <begin position="128"/>
        <end position="225"/>
    </location>
</feature>
<feature type="domain" description="Response regulatory" evidence="8">
    <location>
        <begin position="4"/>
        <end position="117"/>
    </location>
</feature>
<dbReference type="InterPro" id="IPR011006">
    <property type="entry name" value="CheY-like_superfamily"/>
</dbReference>
<dbReference type="PROSITE" id="PS50110">
    <property type="entry name" value="RESPONSE_REGULATORY"/>
    <property type="match status" value="1"/>
</dbReference>
<dbReference type="CDD" id="cd18159">
    <property type="entry name" value="REC_OmpR_NsrR-like"/>
    <property type="match status" value="1"/>
</dbReference>
<evidence type="ECO:0000256" key="3">
    <source>
        <dbReference type="ARBA" id="ARBA00023015"/>
    </source>
</evidence>
<dbReference type="InterPro" id="IPR001867">
    <property type="entry name" value="OmpR/PhoB-type_DNA-bd"/>
</dbReference>
<feature type="modified residue" description="4-aspartylphosphate" evidence="6">
    <location>
        <position position="53"/>
    </location>
</feature>
<evidence type="ECO:0000259" key="8">
    <source>
        <dbReference type="PROSITE" id="PS50110"/>
    </source>
</evidence>
<accession>A0A839TM42</accession>
<reference evidence="10 11" key="1">
    <citation type="submission" date="2020-08" db="EMBL/GenBank/DDBJ databases">
        <title>Genomic Encyclopedia of Type Strains, Phase III (KMG-III): the genomes of soil and plant-associated and newly described type strains.</title>
        <authorList>
            <person name="Whitman W."/>
        </authorList>
    </citation>
    <scope>NUCLEOTIDE SEQUENCE [LARGE SCALE GENOMIC DNA]</scope>
    <source>
        <strain evidence="10 11">CECT 5831</strain>
    </source>
</reference>
<dbReference type="InterPro" id="IPR036388">
    <property type="entry name" value="WH-like_DNA-bd_sf"/>
</dbReference>
<dbReference type="GO" id="GO:0032993">
    <property type="term" value="C:protein-DNA complex"/>
    <property type="evidence" value="ECO:0007669"/>
    <property type="project" value="TreeGrafter"/>
</dbReference>